<evidence type="ECO:0000313" key="1">
    <source>
        <dbReference type="EMBL" id="MBY0754001.1"/>
    </source>
</evidence>
<keyword evidence="2" id="KW-1185">Reference proteome</keyword>
<evidence type="ECO:0000313" key="2">
    <source>
        <dbReference type="Proteomes" id="UP001299068"/>
    </source>
</evidence>
<dbReference type="RefSeq" id="WP_221858363.1">
    <property type="nucleotide sequence ID" value="NZ_JAIKTU010000001.1"/>
</dbReference>
<sequence>MSNMIYRDYEEITTDDAFSYKESTSLEDKVLYYKKDIGLHKRFEVKYESDGPLYDIRVIHNDHNEIIKCDVFNTIDEKKVKIAVDIPKGLTREYSFKETILIYTDYDIREFSFSIECIDGSSNENNIIKLEEILFFNRSEENLLKIVNGIKRVDDILEITKKAPAILNNELSINTYIKIIKRCRSLSKENIKLSMFCEELLKKKGILLKDIIEPLKDMYKKGLVTKNTRDVLRYLRIGSSSDEELNAALINVKVKLKVVDEEFIHGLIILYSRSDNKKSLDKILNIILYSDNVKYNDELLKIIFDFYRRNNDVNSLIIVCRELKNRGIPLKDYGIQIKDRNLLVKAYRKNILIDWKELLEYSEDYYKRSIYIRDALVNILEEIITKGKDKDKRYICVKYKTVIRDLSNYSRVVYRYYIENVMDSYTKKNLDKIITLENYLNNIGEGIEDSKRIEILENIIDFYIKNGDEKKYISYLKYYIVNLATRDENKCLKRIIENNLLNIEFLGTFIMRDGLAEVCRDDDILEIVTKGVIKNKKQDLLVVILKEYKKMERKDKYIPILKELIINGSFINNYAYNKLIIPIYNELPNDEKIDIYELLIKRKDLPISFREKNYNIYRSKENETCIVKNFLNGNSDSALSKTLALKECFNSDEEFLKTIQKGKDDPEVLAIVLKKIESKFYKDKDYVKKLISLLRSKNKEIKKIEGYIRDYYKYKDNLKLLYIFGNMRVLRRKSSNVCDFVILKGIFNKEESKGYLFKSDGSKNIIKKYLKEASIGFREIDSKILIINNEIEDIKKEKKDTISLEIRNILNLIKLQQGLILNGSMIVDFRANSFKYINGVILPKNLEDLVPYKKEYVCRNRELFENDKIVTNDKGRLIINEKNIVNLIKYFLHLRLELIDKKSLDENEFRVLNSIMKDIIQNKEVNTYGGLRDALKNTDKSSVEEFKVYKYPKYLEEYPKLKNLFKERVLELILNRGDTRKRAKEIAINYDLEVSKKEEYFSYLIDCFNEHYFDLDMFELQEIYEKVIAMIKEDSTITRNFQNELIELFLNTPKKCNYDSLEVLMEVRSLAGIENLQYIEEKMIS</sequence>
<reference evidence="1 2" key="1">
    <citation type="journal article" date="2021" name="Cell Host Microbe">
        <title>in vivo commensal control of Clostridioides difficile virulence.</title>
        <authorList>
            <person name="Girinathan B.P."/>
            <person name="Dibenedetto N."/>
            <person name="Worley J.N."/>
            <person name="Peltier J."/>
            <person name="Arrieta-Ortiz M.L."/>
            <person name="Rupa Christinal Immanuel S."/>
            <person name="Lavin R."/>
            <person name="Delaney M.L."/>
            <person name="Cummins C."/>
            <person name="Hoffmann M."/>
            <person name="Luo Y."/>
            <person name="Gonzalez-Escalona N."/>
            <person name="Allard M."/>
            <person name="Onderdonk A.B."/>
            <person name="Gerber G.K."/>
            <person name="Sonenshein A.L."/>
            <person name="Baliga N."/>
            <person name="Dupuy B."/>
            <person name="Bry L."/>
        </authorList>
    </citation>
    <scope>NUCLEOTIDE SEQUENCE [LARGE SCALE GENOMIC DNA]</scope>
    <source>
        <strain evidence="1 2">DSM 599</strain>
    </source>
</reference>
<proteinExistence type="predicted"/>
<protein>
    <submittedName>
        <fullName evidence="1">Uncharacterized protein</fullName>
    </submittedName>
</protein>
<gene>
    <name evidence="1" type="ORF">K5V21_00895</name>
</gene>
<comment type="caution">
    <text evidence="1">The sequence shown here is derived from an EMBL/GenBank/DDBJ whole genome shotgun (WGS) entry which is preliminary data.</text>
</comment>
<dbReference type="Proteomes" id="UP001299068">
    <property type="component" value="Unassembled WGS sequence"/>
</dbReference>
<name>A0ABS7KT76_CLOSR</name>
<accession>A0ABS7KT76</accession>
<dbReference type="EMBL" id="JAIKTU010000001">
    <property type="protein sequence ID" value="MBY0754001.1"/>
    <property type="molecule type" value="Genomic_DNA"/>
</dbReference>
<organism evidence="1 2">
    <name type="scientific">Clostridium sardiniense</name>
    <name type="common">Clostridium absonum</name>
    <dbReference type="NCBI Taxonomy" id="29369"/>
    <lineage>
        <taxon>Bacteria</taxon>
        <taxon>Bacillati</taxon>
        <taxon>Bacillota</taxon>
        <taxon>Clostridia</taxon>
        <taxon>Eubacteriales</taxon>
        <taxon>Clostridiaceae</taxon>
        <taxon>Clostridium</taxon>
    </lineage>
</organism>